<protein>
    <submittedName>
        <fullName evidence="6">MFS family permease</fullName>
    </submittedName>
</protein>
<dbReference type="PANTHER" id="PTHR23521:SF3">
    <property type="entry name" value="MFS TRANSPORTER"/>
    <property type="match status" value="1"/>
</dbReference>
<evidence type="ECO:0000256" key="4">
    <source>
        <dbReference type="SAM" id="Phobius"/>
    </source>
</evidence>
<evidence type="ECO:0000313" key="6">
    <source>
        <dbReference type="EMBL" id="MDQ0467666.1"/>
    </source>
</evidence>
<dbReference type="CDD" id="cd17477">
    <property type="entry name" value="MFS_YcaD_like"/>
    <property type="match status" value="1"/>
</dbReference>
<dbReference type="Proteomes" id="UP001242480">
    <property type="component" value="Unassembled WGS sequence"/>
</dbReference>
<dbReference type="InterPro" id="IPR020846">
    <property type="entry name" value="MFS_dom"/>
</dbReference>
<feature type="transmembrane region" description="Helical" evidence="4">
    <location>
        <begin position="43"/>
        <end position="64"/>
    </location>
</feature>
<feature type="transmembrane region" description="Helical" evidence="4">
    <location>
        <begin position="194"/>
        <end position="214"/>
    </location>
</feature>
<keyword evidence="2 4" id="KW-1133">Transmembrane helix</keyword>
<dbReference type="InterPro" id="IPR011701">
    <property type="entry name" value="MFS"/>
</dbReference>
<dbReference type="InterPro" id="IPR036259">
    <property type="entry name" value="MFS_trans_sf"/>
</dbReference>
<dbReference type="PANTHER" id="PTHR23521">
    <property type="entry name" value="TRANSPORTER MFS SUPERFAMILY"/>
    <property type="match status" value="1"/>
</dbReference>
<evidence type="ECO:0000313" key="7">
    <source>
        <dbReference type="Proteomes" id="UP001242480"/>
    </source>
</evidence>
<reference evidence="6 7" key="1">
    <citation type="submission" date="2023-07" db="EMBL/GenBank/DDBJ databases">
        <title>Genomic Encyclopedia of Type Strains, Phase IV (KMG-IV): sequencing the most valuable type-strain genomes for metagenomic binning, comparative biology and taxonomic classification.</title>
        <authorList>
            <person name="Goeker M."/>
        </authorList>
    </citation>
    <scope>NUCLEOTIDE SEQUENCE [LARGE SCALE GENOMIC DNA]</scope>
    <source>
        <strain evidence="6 7">DSM 19619</strain>
    </source>
</reference>
<feature type="domain" description="Major facilitator superfamily (MFS) profile" evidence="5">
    <location>
        <begin position="7"/>
        <end position="381"/>
    </location>
</feature>
<dbReference type="EMBL" id="JAUSVX010000001">
    <property type="protein sequence ID" value="MDQ0467666.1"/>
    <property type="molecule type" value="Genomic_DNA"/>
</dbReference>
<dbReference type="RefSeq" id="WP_307267614.1">
    <property type="nucleotide sequence ID" value="NZ_JAUSVX010000001.1"/>
</dbReference>
<evidence type="ECO:0000259" key="5">
    <source>
        <dbReference type="PROSITE" id="PS50850"/>
    </source>
</evidence>
<dbReference type="PROSITE" id="PS50850">
    <property type="entry name" value="MFS"/>
    <property type="match status" value="1"/>
</dbReference>
<evidence type="ECO:0000256" key="1">
    <source>
        <dbReference type="ARBA" id="ARBA00022692"/>
    </source>
</evidence>
<keyword evidence="1 4" id="KW-0812">Transmembrane</keyword>
<evidence type="ECO:0000256" key="2">
    <source>
        <dbReference type="ARBA" id="ARBA00022989"/>
    </source>
</evidence>
<name>A0ABU0J078_9HYPH</name>
<gene>
    <name evidence="6" type="ORF">QO011_000661</name>
</gene>
<feature type="transmembrane region" description="Helical" evidence="4">
    <location>
        <begin position="323"/>
        <end position="344"/>
    </location>
</feature>
<feature type="transmembrane region" description="Helical" evidence="4">
    <location>
        <begin position="356"/>
        <end position="378"/>
    </location>
</feature>
<feature type="transmembrane region" description="Helical" evidence="4">
    <location>
        <begin position="290"/>
        <end position="311"/>
    </location>
</feature>
<feature type="transmembrane region" description="Helical" evidence="4">
    <location>
        <begin position="71"/>
        <end position="92"/>
    </location>
</feature>
<evidence type="ECO:0000256" key="3">
    <source>
        <dbReference type="ARBA" id="ARBA00023136"/>
    </source>
</evidence>
<feature type="transmembrane region" description="Helical" evidence="4">
    <location>
        <begin position="127"/>
        <end position="146"/>
    </location>
</feature>
<dbReference type="InterPro" id="IPR047200">
    <property type="entry name" value="MFS_YcaD-like"/>
</dbReference>
<feature type="transmembrane region" description="Helical" evidence="4">
    <location>
        <begin position="265"/>
        <end position="284"/>
    </location>
</feature>
<feature type="transmembrane region" description="Helical" evidence="4">
    <location>
        <begin position="234"/>
        <end position="253"/>
    </location>
</feature>
<keyword evidence="3 4" id="KW-0472">Membrane</keyword>
<feature type="transmembrane region" description="Helical" evidence="4">
    <location>
        <begin position="98"/>
        <end position="115"/>
    </location>
</feature>
<comment type="caution">
    <text evidence="6">The sequence shown here is derived from an EMBL/GenBank/DDBJ whole genome shotgun (WGS) entry which is preliminary data.</text>
</comment>
<dbReference type="Gene3D" id="1.20.1250.20">
    <property type="entry name" value="MFS general substrate transporter like domains"/>
    <property type="match status" value="2"/>
</dbReference>
<accession>A0ABU0J078</accession>
<organism evidence="6 7">
    <name type="scientific">Labrys wisconsinensis</name>
    <dbReference type="NCBI Taxonomy" id="425677"/>
    <lineage>
        <taxon>Bacteria</taxon>
        <taxon>Pseudomonadati</taxon>
        <taxon>Pseudomonadota</taxon>
        <taxon>Alphaproteobacteria</taxon>
        <taxon>Hyphomicrobiales</taxon>
        <taxon>Xanthobacteraceae</taxon>
        <taxon>Labrys</taxon>
    </lineage>
</organism>
<keyword evidence="7" id="KW-1185">Reference proteome</keyword>
<proteinExistence type="predicted"/>
<feature type="transmembrane region" description="Helical" evidence="4">
    <location>
        <begin position="158"/>
        <end position="178"/>
    </location>
</feature>
<dbReference type="Pfam" id="PF07690">
    <property type="entry name" value="MFS_1"/>
    <property type="match status" value="2"/>
</dbReference>
<sequence>MRPAYASIAALLVAVFGVLTGNGALTTLLPVRAQIEGFPALDIGLMGSAYFGGMLAGATLTPWLVQRLGHIRAFGLSSLLGAGAILALGWFVEPLAWIAIRGLCGFFLAGIYAIVESYLQGKADNRIRGRLLGIYSITQYGGWAAGNQVMRLGEPTSFALFAIASAVVAVFLLPLFLAEDDAPMRGARRARMNLLWLLRTSPVGFIGVILIGFANGPFWSLTPVYATHIGMSGIAVGTLMTAITIGAAAFQFPVGRISDAIDRRVVLASLCVLTAFCEIALFFLGPALVGWPLILLGAVMGGIISTQYYCTSAHTNDRTGRENAVGVSAALLFLYCVGAILGPVTASYAMQYLGPAALYLHNAGIHVALAVFLVLRIARRGAPSRRA</sequence>
<dbReference type="SUPFAM" id="SSF103473">
    <property type="entry name" value="MFS general substrate transporter"/>
    <property type="match status" value="1"/>
</dbReference>